<dbReference type="RefSeq" id="WP_150015098.1">
    <property type="nucleotide sequence ID" value="NZ_VWSG01000023.1"/>
</dbReference>
<dbReference type="InterPro" id="IPR050708">
    <property type="entry name" value="T6SS_VgrG/RHS"/>
</dbReference>
<dbReference type="Gene3D" id="2.180.10.10">
    <property type="entry name" value="RHS repeat-associated core"/>
    <property type="match status" value="1"/>
</dbReference>
<comment type="caution">
    <text evidence="1">The sequence shown here is derived from an EMBL/GenBank/DDBJ whole genome shotgun (WGS) entry which is preliminary data.</text>
</comment>
<dbReference type="PANTHER" id="PTHR32305:SF15">
    <property type="entry name" value="PROTEIN RHSA-RELATED"/>
    <property type="match status" value="1"/>
</dbReference>
<gene>
    <name evidence="1" type="ORF">F0460_15970</name>
</gene>
<dbReference type="AlphaFoldDB" id="A0A5M6C8Y0"/>
<evidence type="ECO:0000313" key="2">
    <source>
        <dbReference type="Proteomes" id="UP000325141"/>
    </source>
</evidence>
<keyword evidence="2" id="KW-1185">Reference proteome</keyword>
<dbReference type="PANTHER" id="PTHR32305">
    <property type="match status" value="1"/>
</dbReference>
<proteinExistence type="predicted"/>
<sequence>MKTYNHGLNNTTEEFKDSKGNVVLKRTYNNGEAHDTYYVYNKLNLLAFVIPPMANGTVLGDHLEKWCYQYNYDAKKRLVEKKIPQKDWEYIVYDKSDRVVMTGPVYNPFGDGSKGWLITKYDVFGRGIYIGYYAAGTFTSATRNTLSQNNFTIESKMASNTTIDGITTRYTNAGFPTNFKLLSINYYDDYNYPNAPTGFSNIETQVVNTAVKGQITGTWTRILTTAASTAGNLSYNLYDNKDRVIRTYSQNHLGGYTQVDNQINFTGTTAKTVTYQKQNNSATVLTVTDIYSYDRRDRLTKQTRQIGTGSIETIVSNTYDQLGVLITKNVGGATGNLQKVDYKYNIRGWLTDINNAEMDYVDGENDLFQFKINYNRYALQNVNLFNGNISSVWVRTKVDNLFKGYVYWYDHLNRLTQAKNMYYHRPGGWLMGQYMDDSYGEAVTYDKNGNILTMNRTGELLDAQQALTIDNLTYVYNGNQLLSVTDSSSPTINDGFKDGNKVGDDFIYDTFGNITQDKNKGVTAISYNHLNLPYQVTFANGSNIKYAYDAGGTRLSKKVQPNGGALVTTDYVNGFQYTDNVLKFFPHPEGYVEFKNNQYLYTYQYKDHLGNVRLTYRDGYRNHATLENLKDGIIQVSEIIEKSDYYPFGLKQKGNDLPDYSVINKYKYAYGGKELNDELGLDLYDFGARNYDAAIGRWLNVDPKAEEMRRISPYAYSFNNPIFFLDPDGMKPLDWYIDWNSGRVLGQDGAKTNNFRVIKGTMWAKITNSGGSMSKEATAELHKESNIITVNNNKIHSDLNTINDDTINDQTAERQAIFMLERTEDSEGFPAAELTTTIGQLGKNGSADIPNVTGFNNDQMIVGQAHTHNLDQTGRTNLPGTSDADYDVSKSRNFNIYAIDSYQGKQQGGNAIHMTNSNTENGINVGTTNDTSVIGNQVLDDFINSNKQ</sequence>
<evidence type="ECO:0000313" key="1">
    <source>
        <dbReference type="EMBL" id="KAA5531607.1"/>
    </source>
</evidence>
<dbReference type="NCBIfam" id="TIGR03696">
    <property type="entry name" value="Rhs_assc_core"/>
    <property type="match status" value="1"/>
</dbReference>
<dbReference type="EMBL" id="VWSG01000023">
    <property type="protein sequence ID" value="KAA5531607.1"/>
    <property type="molecule type" value="Genomic_DNA"/>
</dbReference>
<dbReference type="InterPro" id="IPR022385">
    <property type="entry name" value="Rhs_assc_core"/>
</dbReference>
<reference evidence="1 2" key="1">
    <citation type="submission" date="2019-09" db="EMBL/GenBank/DDBJ databases">
        <title>Genome sequence and assembly of Flavobacterium sp.</title>
        <authorList>
            <person name="Chhetri G."/>
        </authorList>
    </citation>
    <scope>NUCLEOTIDE SEQUENCE [LARGE SCALE GENOMIC DNA]</scope>
    <source>
        <strain evidence="1 2">SNL9</strain>
    </source>
</reference>
<accession>A0A5M6C8Y0</accession>
<organism evidence="1 2">
    <name type="scientific">Paenimyroides baculatum</name>
    <dbReference type="NCBI Taxonomy" id="2608000"/>
    <lineage>
        <taxon>Bacteria</taxon>
        <taxon>Pseudomonadati</taxon>
        <taxon>Bacteroidota</taxon>
        <taxon>Flavobacteriia</taxon>
        <taxon>Flavobacteriales</taxon>
        <taxon>Flavobacteriaceae</taxon>
        <taxon>Paenimyroides</taxon>
    </lineage>
</organism>
<protein>
    <submittedName>
        <fullName evidence="1">RHS repeat-associated core domain-containing protein</fullName>
    </submittedName>
</protein>
<name>A0A5M6C8Y0_9FLAO</name>
<dbReference type="Proteomes" id="UP000325141">
    <property type="component" value="Unassembled WGS sequence"/>
</dbReference>